<accession>A0AAE1KKX0</accession>
<dbReference type="AlphaFoldDB" id="A0AAE1KKX0"/>
<protein>
    <submittedName>
        <fullName evidence="1">Uncharacterized protein</fullName>
    </submittedName>
</protein>
<dbReference type="Proteomes" id="UP001286313">
    <property type="component" value="Unassembled WGS sequence"/>
</dbReference>
<proteinExistence type="predicted"/>
<comment type="caution">
    <text evidence="1">The sequence shown here is derived from an EMBL/GenBank/DDBJ whole genome shotgun (WGS) entry which is preliminary data.</text>
</comment>
<name>A0AAE1KKX0_PETCI</name>
<keyword evidence="2" id="KW-1185">Reference proteome</keyword>
<gene>
    <name evidence="1" type="ORF">Pcinc_017248</name>
</gene>
<evidence type="ECO:0000313" key="2">
    <source>
        <dbReference type="Proteomes" id="UP001286313"/>
    </source>
</evidence>
<dbReference type="EMBL" id="JAWQEG010001590">
    <property type="protein sequence ID" value="KAK3878091.1"/>
    <property type="molecule type" value="Genomic_DNA"/>
</dbReference>
<evidence type="ECO:0000313" key="1">
    <source>
        <dbReference type="EMBL" id="KAK3878091.1"/>
    </source>
</evidence>
<sequence length="100" mass="11260">MRTTKGTKPQAQDVTPNTSNIYASFSVQVFAHSHRLCCCCCCCRVPLNSADVLKGRDRGAGRFKRRVSESGSRKWDAGNGRYVSEWKIVKEMDGIERLFV</sequence>
<reference evidence="1" key="1">
    <citation type="submission" date="2023-10" db="EMBL/GenBank/DDBJ databases">
        <title>Genome assemblies of two species of porcelain crab, Petrolisthes cinctipes and Petrolisthes manimaculis (Anomura: Porcellanidae).</title>
        <authorList>
            <person name="Angst P."/>
        </authorList>
    </citation>
    <scope>NUCLEOTIDE SEQUENCE</scope>
    <source>
        <strain evidence="1">PB745_01</strain>
        <tissue evidence="1">Gill</tissue>
    </source>
</reference>
<organism evidence="1 2">
    <name type="scientific">Petrolisthes cinctipes</name>
    <name type="common">Flat porcelain crab</name>
    <dbReference type="NCBI Taxonomy" id="88211"/>
    <lineage>
        <taxon>Eukaryota</taxon>
        <taxon>Metazoa</taxon>
        <taxon>Ecdysozoa</taxon>
        <taxon>Arthropoda</taxon>
        <taxon>Crustacea</taxon>
        <taxon>Multicrustacea</taxon>
        <taxon>Malacostraca</taxon>
        <taxon>Eumalacostraca</taxon>
        <taxon>Eucarida</taxon>
        <taxon>Decapoda</taxon>
        <taxon>Pleocyemata</taxon>
        <taxon>Anomura</taxon>
        <taxon>Galatheoidea</taxon>
        <taxon>Porcellanidae</taxon>
        <taxon>Petrolisthes</taxon>
    </lineage>
</organism>